<keyword evidence="2" id="KW-1185">Reference proteome</keyword>
<dbReference type="EMBL" id="CP001349">
    <property type="protein sequence ID" value="ACL59061.1"/>
    <property type="molecule type" value="Genomic_DNA"/>
</dbReference>
<evidence type="ECO:0000313" key="2">
    <source>
        <dbReference type="Proteomes" id="UP000008207"/>
    </source>
</evidence>
<dbReference type="AlphaFoldDB" id="B8IV03"/>
<name>B8IV03_METNO</name>
<sequence>MDATCRPMVELQYAAAVSHGPVRQALKKPRSNRI</sequence>
<organism evidence="1 2">
    <name type="scientific">Methylobacterium nodulans (strain LMG 21967 / CNCM I-2342 / ORS 2060)</name>
    <dbReference type="NCBI Taxonomy" id="460265"/>
    <lineage>
        <taxon>Bacteria</taxon>
        <taxon>Pseudomonadati</taxon>
        <taxon>Pseudomonadota</taxon>
        <taxon>Alphaproteobacteria</taxon>
        <taxon>Hyphomicrobiales</taxon>
        <taxon>Methylobacteriaceae</taxon>
        <taxon>Methylobacterium</taxon>
    </lineage>
</organism>
<gene>
    <name evidence="1" type="ordered locus">Mnod_4184</name>
</gene>
<accession>B8IV03</accession>
<dbReference type="HOGENOM" id="CLU_3374623_0_0_5"/>
<evidence type="ECO:0000313" key="1">
    <source>
        <dbReference type="EMBL" id="ACL59061.1"/>
    </source>
</evidence>
<reference evidence="1 2" key="1">
    <citation type="submission" date="2009-01" db="EMBL/GenBank/DDBJ databases">
        <title>Complete sequence of chromosome of Methylobacterium nodulans ORS 2060.</title>
        <authorList>
            <consortium name="US DOE Joint Genome Institute"/>
            <person name="Lucas S."/>
            <person name="Copeland A."/>
            <person name="Lapidus A."/>
            <person name="Glavina del Rio T."/>
            <person name="Dalin E."/>
            <person name="Tice H."/>
            <person name="Bruce D."/>
            <person name="Goodwin L."/>
            <person name="Pitluck S."/>
            <person name="Sims D."/>
            <person name="Brettin T."/>
            <person name="Detter J.C."/>
            <person name="Han C."/>
            <person name="Larimer F."/>
            <person name="Land M."/>
            <person name="Hauser L."/>
            <person name="Kyrpides N."/>
            <person name="Ivanova N."/>
            <person name="Marx C.J."/>
            <person name="Richardson P."/>
        </authorList>
    </citation>
    <scope>NUCLEOTIDE SEQUENCE [LARGE SCALE GENOMIC DNA]</scope>
    <source>
        <strain evidence="2">LMG 21967 / CNCM I-2342 / ORS 2060</strain>
    </source>
</reference>
<protein>
    <submittedName>
        <fullName evidence="1">Uncharacterized protein</fullName>
    </submittedName>
</protein>
<dbReference type="KEGG" id="mno:Mnod_4184"/>
<proteinExistence type="predicted"/>
<dbReference type="Proteomes" id="UP000008207">
    <property type="component" value="Chromosome"/>
</dbReference>